<keyword evidence="1" id="KW-0812">Transmembrane</keyword>
<feature type="transmembrane region" description="Helical" evidence="1">
    <location>
        <begin position="127"/>
        <end position="144"/>
    </location>
</feature>
<dbReference type="RefSeq" id="WP_091496049.1">
    <property type="nucleotide sequence ID" value="NZ_FODJ01000003.1"/>
</dbReference>
<accession>A0A1H8LGK1</accession>
<gene>
    <name evidence="2" type="ORF">SAMN04488134_103190</name>
</gene>
<keyword evidence="1" id="KW-0472">Membrane</keyword>
<name>A0A1H8LGK1_9BACI</name>
<keyword evidence="1" id="KW-1133">Transmembrane helix</keyword>
<feature type="transmembrane region" description="Helical" evidence="1">
    <location>
        <begin position="7"/>
        <end position="28"/>
    </location>
</feature>
<feature type="transmembrane region" description="Helical" evidence="1">
    <location>
        <begin position="76"/>
        <end position="94"/>
    </location>
</feature>
<evidence type="ECO:0008006" key="4">
    <source>
        <dbReference type="Google" id="ProtNLM"/>
    </source>
</evidence>
<sequence length="145" mass="16714">MKGYTFTFSYHGLIASSLILLPNLLWVISPPEQMSLAHNNAPYFWLAGLQLMSQTLMFACLILLTRHEESQKQYLLPASLFLFSYYLLWLFLYLGIEHSVIYLGLAIAPGLFFIFVGLWLNNHLASWFALIFTIVHSFITLSNLF</sequence>
<evidence type="ECO:0000313" key="3">
    <source>
        <dbReference type="Proteomes" id="UP000199300"/>
    </source>
</evidence>
<dbReference type="AlphaFoldDB" id="A0A1H8LGK1"/>
<dbReference type="EMBL" id="FODJ01000003">
    <property type="protein sequence ID" value="SEO03906.1"/>
    <property type="molecule type" value="Genomic_DNA"/>
</dbReference>
<dbReference type="Proteomes" id="UP000199300">
    <property type="component" value="Unassembled WGS sequence"/>
</dbReference>
<proteinExistence type="predicted"/>
<organism evidence="2 3">
    <name type="scientific">Amphibacillus marinus</name>
    <dbReference type="NCBI Taxonomy" id="872970"/>
    <lineage>
        <taxon>Bacteria</taxon>
        <taxon>Bacillati</taxon>
        <taxon>Bacillota</taxon>
        <taxon>Bacilli</taxon>
        <taxon>Bacillales</taxon>
        <taxon>Bacillaceae</taxon>
        <taxon>Amphibacillus</taxon>
    </lineage>
</organism>
<feature type="transmembrane region" description="Helical" evidence="1">
    <location>
        <begin position="43"/>
        <end position="64"/>
    </location>
</feature>
<dbReference type="STRING" id="872970.SAMN04488134_103190"/>
<evidence type="ECO:0000256" key="1">
    <source>
        <dbReference type="SAM" id="Phobius"/>
    </source>
</evidence>
<evidence type="ECO:0000313" key="2">
    <source>
        <dbReference type="EMBL" id="SEO03906.1"/>
    </source>
</evidence>
<dbReference type="OrthoDB" id="2612066at2"/>
<protein>
    <recommendedName>
        <fullName evidence="4">TspO and MBR related proteins</fullName>
    </recommendedName>
</protein>
<feature type="transmembrane region" description="Helical" evidence="1">
    <location>
        <begin position="100"/>
        <end position="120"/>
    </location>
</feature>
<reference evidence="2 3" key="1">
    <citation type="submission" date="2016-10" db="EMBL/GenBank/DDBJ databases">
        <authorList>
            <person name="de Groot N.N."/>
        </authorList>
    </citation>
    <scope>NUCLEOTIDE SEQUENCE [LARGE SCALE GENOMIC DNA]</scope>
    <source>
        <strain evidence="2 3">CGMCC 1.10434</strain>
    </source>
</reference>
<keyword evidence="3" id="KW-1185">Reference proteome</keyword>